<organism evidence="3 4">
    <name type="scientific">Caldithrix abyssi DSM 13497</name>
    <dbReference type="NCBI Taxonomy" id="880073"/>
    <lineage>
        <taxon>Bacteria</taxon>
        <taxon>Pseudomonadati</taxon>
        <taxon>Calditrichota</taxon>
        <taxon>Calditrichia</taxon>
        <taxon>Calditrichales</taxon>
        <taxon>Calditrichaceae</taxon>
        <taxon>Caldithrix</taxon>
    </lineage>
</organism>
<reference evidence="2 5" key="2">
    <citation type="submission" date="2016-11" db="EMBL/GenBank/DDBJ databases">
        <title>Genomic analysis of Caldithrix abyssi and proposal of a novel bacterial phylum Caldithrichaeota.</title>
        <authorList>
            <person name="Kublanov I."/>
            <person name="Sigalova O."/>
            <person name="Gavrilov S."/>
            <person name="Lebedinsky A."/>
            <person name="Ivanova N."/>
            <person name="Daum C."/>
            <person name="Reddy T."/>
            <person name="Klenk H.P."/>
            <person name="Goker M."/>
            <person name="Reva O."/>
            <person name="Miroshnichenko M."/>
            <person name="Kyprides N."/>
            <person name="Woyke T."/>
            <person name="Gelfand M."/>
        </authorList>
    </citation>
    <scope>NUCLEOTIDE SEQUENCE [LARGE SCALE GENOMIC DNA]</scope>
    <source>
        <strain evidence="2 5">LF13</strain>
    </source>
</reference>
<protein>
    <submittedName>
        <fullName evidence="2">Uroporphyrinogen decarboxylase (URO-D)</fullName>
    </submittedName>
</protein>
<evidence type="ECO:0000313" key="4">
    <source>
        <dbReference type="Proteomes" id="UP000004671"/>
    </source>
</evidence>
<evidence type="ECO:0000259" key="1">
    <source>
        <dbReference type="Pfam" id="PF01208"/>
    </source>
</evidence>
<dbReference type="PaxDb" id="880073-Calab_3431"/>
<evidence type="ECO:0000313" key="3">
    <source>
        <dbReference type="EMBL" id="EHO43031.1"/>
    </source>
</evidence>
<dbReference type="HOGENOM" id="CLU_054162_0_0_0"/>
<dbReference type="EMBL" id="CM001402">
    <property type="protein sequence ID" value="EHO43031.1"/>
    <property type="molecule type" value="Genomic_DNA"/>
</dbReference>
<proteinExistence type="predicted"/>
<dbReference type="AlphaFoldDB" id="H1XWQ5"/>
<dbReference type="GO" id="GO:0004853">
    <property type="term" value="F:uroporphyrinogen decarboxylase activity"/>
    <property type="evidence" value="ECO:0007669"/>
    <property type="project" value="InterPro"/>
</dbReference>
<evidence type="ECO:0000313" key="2">
    <source>
        <dbReference type="EMBL" id="APF19096.1"/>
    </source>
</evidence>
<evidence type="ECO:0000313" key="5">
    <source>
        <dbReference type="Proteomes" id="UP000183868"/>
    </source>
</evidence>
<keyword evidence="4" id="KW-1185">Reference proteome</keyword>
<dbReference type="PANTHER" id="PTHR47099:SF1">
    <property type="entry name" value="METHYLCOBAMIDE:COM METHYLTRANSFERASE MTBA"/>
    <property type="match status" value="1"/>
</dbReference>
<dbReference type="eggNOG" id="COG0407">
    <property type="taxonomic scope" value="Bacteria"/>
</dbReference>
<dbReference type="Gene3D" id="3.20.20.210">
    <property type="match status" value="1"/>
</dbReference>
<dbReference type="InterPro" id="IPR052024">
    <property type="entry name" value="Methanogen_methyltrans"/>
</dbReference>
<dbReference type="KEGG" id="caby:Cabys_2347"/>
<dbReference type="InterPro" id="IPR000257">
    <property type="entry name" value="Uroporphyrinogen_deCOase"/>
</dbReference>
<dbReference type="InterPro" id="IPR038071">
    <property type="entry name" value="UROD/MetE-like_sf"/>
</dbReference>
<accession>H1XWQ5</accession>
<feature type="domain" description="Uroporphyrinogen decarboxylase (URO-D)" evidence="1">
    <location>
        <begin position="145"/>
        <end position="331"/>
    </location>
</feature>
<dbReference type="Pfam" id="PF01208">
    <property type="entry name" value="URO-D"/>
    <property type="match status" value="1"/>
</dbReference>
<name>H1XWQ5_CALAY</name>
<reference evidence="3 4" key="1">
    <citation type="submission" date="2011-09" db="EMBL/GenBank/DDBJ databases">
        <title>The permanent draft genome of Caldithrix abyssi DSM 13497.</title>
        <authorList>
            <consortium name="US DOE Joint Genome Institute (JGI-PGF)"/>
            <person name="Lucas S."/>
            <person name="Han J."/>
            <person name="Lapidus A."/>
            <person name="Bruce D."/>
            <person name="Goodwin L."/>
            <person name="Pitluck S."/>
            <person name="Peters L."/>
            <person name="Kyrpides N."/>
            <person name="Mavromatis K."/>
            <person name="Ivanova N."/>
            <person name="Mikhailova N."/>
            <person name="Chertkov O."/>
            <person name="Detter J.C."/>
            <person name="Tapia R."/>
            <person name="Han C."/>
            <person name="Land M."/>
            <person name="Hauser L."/>
            <person name="Markowitz V."/>
            <person name="Cheng J.-F."/>
            <person name="Hugenholtz P."/>
            <person name="Woyke T."/>
            <person name="Wu D."/>
            <person name="Spring S."/>
            <person name="Brambilla E."/>
            <person name="Klenk H.-P."/>
            <person name="Eisen J.A."/>
        </authorList>
    </citation>
    <scope>NUCLEOTIDE SEQUENCE [LARGE SCALE GENOMIC DNA]</scope>
    <source>
        <strain evidence="3 4">DSM 13497</strain>
    </source>
</reference>
<dbReference type="STRING" id="880073.Cabys_2347"/>
<dbReference type="EMBL" id="CP018099">
    <property type="protein sequence ID" value="APF19096.1"/>
    <property type="molecule type" value="Genomic_DNA"/>
</dbReference>
<dbReference type="GO" id="GO:0006779">
    <property type="term" value="P:porphyrin-containing compound biosynthetic process"/>
    <property type="evidence" value="ECO:0007669"/>
    <property type="project" value="InterPro"/>
</dbReference>
<dbReference type="SUPFAM" id="SSF51726">
    <property type="entry name" value="UROD/MetE-like"/>
    <property type="match status" value="1"/>
</dbReference>
<dbReference type="PANTHER" id="PTHR47099">
    <property type="entry name" value="METHYLCOBAMIDE:COM METHYLTRANSFERASE MTBA"/>
    <property type="match status" value="1"/>
</dbReference>
<dbReference type="RefSeq" id="WP_006930492.1">
    <property type="nucleotide sequence ID" value="NZ_CM001402.1"/>
</dbReference>
<dbReference type="Proteomes" id="UP000183868">
    <property type="component" value="Chromosome"/>
</dbReference>
<dbReference type="Proteomes" id="UP000004671">
    <property type="component" value="Chromosome"/>
</dbReference>
<gene>
    <name evidence="2" type="ORF">Cabys_2347</name>
    <name evidence="3" type="ORF">Calab_3431</name>
</gene>
<sequence>MPSQERVKRAIRFASPDRMPVMHAILPAVQVKYGTSLNQVLKPLPDDFGWRPSAELSEKKLPDRFQKGKHYDEFGVLWQVENAGSYGIPVEFPLSDWGAYPSYQWPEPVIGYYQIHQYAGEICNGLKTYALGGWLSFFERMQQLRGAENLMMDLAFKTQEVYRLREDLLAYNLRWLDKLLAAQYDGLQFIDDWGAQKSLMIEPQLWRDFFKPVYKTMFEKVKNRGVDVHFHSDGYIMEIIPDLLDLGVDVLHCQCTIMDAEKLGRDFSGKVCFRTELDSQHILPFGTPRAVEKHVRHLFKHLGTSQGGLIACAEIGPDVPLENIRAIYQAFMAYAD</sequence>